<evidence type="ECO:0000256" key="8">
    <source>
        <dbReference type="ARBA" id="ARBA00023002"/>
    </source>
</evidence>
<dbReference type="GO" id="GO:0020037">
    <property type="term" value="F:heme binding"/>
    <property type="evidence" value="ECO:0007669"/>
    <property type="project" value="InterPro"/>
</dbReference>
<dbReference type="GO" id="GO:0005506">
    <property type="term" value="F:iron ion binding"/>
    <property type="evidence" value="ECO:0007669"/>
    <property type="project" value="InterPro"/>
</dbReference>
<keyword evidence="16" id="KW-1185">Reference proteome</keyword>
<evidence type="ECO:0000256" key="14">
    <source>
        <dbReference type="SAM" id="Phobius"/>
    </source>
</evidence>
<comment type="subcellular location">
    <subcellularLocation>
        <location evidence="2">Membrane</location>
        <topology evidence="2">Single-pass membrane protein</topology>
    </subcellularLocation>
</comment>
<keyword evidence="4 12" id="KW-0349">Heme</keyword>
<feature type="transmembrane region" description="Helical" evidence="14">
    <location>
        <begin position="6"/>
        <end position="25"/>
    </location>
</feature>
<comment type="caution">
    <text evidence="15">The sequence shown here is derived from an EMBL/GenBank/DDBJ whole genome shotgun (WGS) entry which is preliminary data.</text>
</comment>
<dbReference type="InterPro" id="IPR052306">
    <property type="entry name" value="CYP450_71D"/>
</dbReference>
<evidence type="ECO:0008006" key="17">
    <source>
        <dbReference type="Google" id="ProtNLM"/>
    </source>
</evidence>
<dbReference type="Gene3D" id="1.10.630.10">
    <property type="entry name" value="Cytochrome P450"/>
    <property type="match status" value="1"/>
</dbReference>
<dbReference type="SUPFAM" id="SSF48264">
    <property type="entry name" value="Cytochrome P450"/>
    <property type="match status" value="1"/>
</dbReference>
<dbReference type="EMBL" id="VOIH02000001">
    <property type="protein sequence ID" value="KAF3458029.1"/>
    <property type="molecule type" value="Genomic_DNA"/>
</dbReference>
<comment type="cofactor">
    <cofactor evidence="1 12">
        <name>heme</name>
        <dbReference type="ChEBI" id="CHEBI:30413"/>
    </cofactor>
</comment>
<evidence type="ECO:0000256" key="9">
    <source>
        <dbReference type="ARBA" id="ARBA00023004"/>
    </source>
</evidence>
<comment type="similarity">
    <text evidence="3 13">Belongs to the cytochrome P450 family.</text>
</comment>
<evidence type="ECO:0000313" key="15">
    <source>
        <dbReference type="EMBL" id="KAF3458029.1"/>
    </source>
</evidence>
<keyword evidence="9 12" id="KW-0408">Iron</keyword>
<dbReference type="PROSITE" id="PS00086">
    <property type="entry name" value="CYTOCHROME_P450"/>
    <property type="match status" value="1"/>
</dbReference>
<organism evidence="15 16">
    <name type="scientific">Rhamnella rubrinervis</name>
    <dbReference type="NCBI Taxonomy" id="2594499"/>
    <lineage>
        <taxon>Eukaryota</taxon>
        <taxon>Viridiplantae</taxon>
        <taxon>Streptophyta</taxon>
        <taxon>Embryophyta</taxon>
        <taxon>Tracheophyta</taxon>
        <taxon>Spermatophyta</taxon>
        <taxon>Magnoliopsida</taxon>
        <taxon>eudicotyledons</taxon>
        <taxon>Gunneridae</taxon>
        <taxon>Pentapetalae</taxon>
        <taxon>rosids</taxon>
        <taxon>fabids</taxon>
        <taxon>Rosales</taxon>
        <taxon>Rhamnaceae</taxon>
        <taxon>rhamnoid group</taxon>
        <taxon>Rhamneae</taxon>
        <taxon>Rhamnella</taxon>
    </lineage>
</organism>
<evidence type="ECO:0000256" key="10">
    <source>
        <dbReference type="ARBA" id="ARBA00023033"/>
    </source>
</evidence>
<keyword evidence="7 14" id="KW-1133">Transmembrane helix</keyword>
<dbReference type="InterPro" id="IPR001128">
    <property type="entry name" value="Cyt_P450"/>
</dbReference>
<proteinExistence type="inferred from homology"/>
<dbReference type="GO" id="GO:0016020">
    <property type="term" value="C:membrane"/>
    <property type="evidence" value="ECO:0007669"/>
    <property type="project" value="UniProtKB-SubCell"/>
</dbReference>
<dbReference type="FunFam" id="1.10.630.10:FF:000008">
    <property type="entry name" value="Cytochrome P450 71D8"/>
    <property type="match status" value="1"/>
</dbReference>
<keyword evidence="11 14" id="KW-0472">Membrane</keyword>
<gene>
    <name evidence="15" type="ORF">FNV43_RR02693</name>
</gene>
<reference evidence="15" key="1">
    <citation type="submission" date="2020-03" db="EMBL/GenBank/DDBJ databases">
        <title>A high-quality chromosome-level genome assembly of a woody plant with both climbing and erect habits, Rhamnella rubrinervis.</title>
        <authorList>
            <person name="Lu Z."/>
            <person name="Yang Y."/>
            <person name="Zhu X."/>
            <person name="Sun Y."/>
        </authorList>
    </citation>
    <scope>NUCLEOTIDE SEQUENCE</scope>
    <source>
        <strain evidence="15">BYM</strain>
        <tissue evidence="15">Leaf</tissue>
    </source>
</reference>
<dbReference type="OrthoDB" id="1470350at2759"/>
<keyword evidence="8 13" id="KW-0560">Oxidoreductase</keyword>
<dbReference type="PRINTS" id="PR00385">
    <property type="entry name" value="P450"/>
</dbReference>
<keyword evidence="5 14" id="KW-0812">Transmembrane</keyword>
<dbReference type="GO" id="GO:0004497">
    <property type="term" value="F:monooxygenase activity"/>
    <property type="evidence" value="ECO:0007669"/>
    <property type="project" value="UniProtKB-KW"/>
</dbReference>
<evidence type="ECO:0000256" key="5">
    <source>
        <dbReference type="ARBA" id="ARBA00022692"/>
    </source>
</evidence>
<evidence type="ECO:0000256" key="13">
    <source>
        <dbReference type="RuleBase" id="RU000461"/>
    </source>
</evidence>
<evidence type="ECO:0000256" key="4">
    <source>
        <dbReference type="ARBA" id="ARBA00022617"/>
    </source>
</evidence>
<keyword evidence="10 13" id="KW-0503">Monooxygenase</keyword>
<evidence type="ECO:0000256" key="11">
    <source>
        <dbReference type="ARBA" id="ARBA00023136"/>
    </source>
</evidence>
<sequence length="508" mass="58037">MELQLPSFQIIFTFLLFLFALVNILKRSKLKLIFFFIETTPGPWKLPVIGNLHQLVGPLLHQVLRDLAKKHGPLMHLKLGQLSVTVVSSPDFAKEVMKTHDVIFASRPQTLVSKIMFYDSSTMTFSPYCDYLKQLRKICVQELLNITQVQSYRPIREEELSNLVKFIGSHIGSVINLSEEIYSTGCAIISAAFGDKSKEQERFVSLLKEVVKLAGGFNIADLFPSVHLLQLLSGLRPKLERLHREADRIIDNIIKEHKDQETRKAGRVVKDLVDVLLKFHDRSDLQFSLTTDNIKAVIWDIFAAGSDTSATAVDWAMSEMMKHPRVMKKAQDEVRRVFNEKGSVDETCISEMKYLKSVIKEILRLHPPGPLLLPRECRESCVIGNGYEIPAKTKVIVNAWAIGRDPRYWNEPESFYPERFLDSSVDFKGTNYEYIPFGAGRRMCPGMSLGMINVELPLALLLYHFDWQLPKGMKHEEMDMTEKFGITVRRKLDLLLIPTAYYPSSTPS</sequence>
<dbReference type="PRINTS" id="PR00463">
    <property type="entry name" value="EP450I"/>
</dbReference>
<evidence type="ECO:0000256" key="2">
    <source>
        <dbReference type="ARBA" id="ARBA00004167"/>
    </source>
</evidence>
<protein>
    <recommendedName>
        <fullName evidence="17">Cytochrome P450</fullName>
    </recommendedName>
</protein>
<dbReference type="GO" id="GO:0016705">
    <property type="term" value="F:oxidoreductase activity, acting on paired donors, with incorporation or reduction of molecular oxygen"/>
    <property type="evidence" value="ECO:0007669"/>
    <property type="project" value="InterPro"/>
</dbReference>
<dbReference type="AlphaFoldDB" id="A0A8K0MTW4"/>
<evidence type="ECO:0000256" key="3">
    <source>
        <dbReference type="ARBA" id="ARBA00010617"/>
    </source>
</evidence>
<dbReference type="PANTHER" id="PTHR47953">
    <property type="entry name" value="OS08G0105600 PROTEIN"/>
    <property type="match status" value="1"/>
</dbReference>
<keyword evidence="6 12" id="KW-0479">Metal-binding</keyword>
<evidence type="ECO:0000256" key="7">
    <source>
        <dbReference type="ARBA" id="ARBA00022989"/>
    </source>
</evidence>
<dbReference type="InterPro" id="IPR002401">
    <property type="entry name" value="Cyt_P450_E_grp-I"/>
</dbReference>
<name>A0A8K0MTW4_9ROSA</name>
<dbReference type="Pfam" id="PF00067">
    <property type="entry name" value="p450"/>
    <property type="match status" value="1"/>
</dbReference>
<evidence type="ECO:0000313" key="16">
    <source>
        <dbReference type="Proteomes" id="UP000796880"/>
    </source>
</evidence>
<evidence type="ECO:0000256" key="1">
    <source>
        <dbReference type="ARBA" id="ARBA00001971"/>
    </source>
</evidence>
<evidence type="ECO:0000256" key="12">
    <source>
        <dbReference type="PIRSR" id="PIRSR602401-1"/>
    </source>
</evidence>
<dbReference type="PANTHER" id="PTHR47953:SF19">
    <property type="entry name" value="OS06G0641600 PROTEIN"/>
    <property type="match status" value="1"/>
</dbReference>
<accession>A0A8K0MTW4</accession>
<evidence type="ECO:0000256" key="6">
    <source>
        <dbReference type="ARBA" id="ARBA00022723"/>
    </source>
</evidence>
<dbReference type="Proteomes" id="UP000796880">
    <property type="component" value="Unassembled WGS sequence"/>
</dbReference>
<dbReference type="InterPro" id="IPR017972">
    <property type="entry name" value="Cyt_P450_CS"/>
</dbReference>
<dbReference type="CDD" id="cd11072">
    <property type="entry name" value="CYP71-like"/>
    <property type="match status" value="1"/>
</dbReference>
<feature type="binding site" description="axial binding residue" evidence="12">
    <location>
        <position position="444"/>
    </location>
    <ligand>
        <name>heme</name>
        <dbReference type="ChEBI" id="CHEBI:30413"/>
    </ligand>
    <ligandPart>
        <name>Fe</name>
        <dbReference type="ChEBI" id="CHEBI:18248"/>
    </ligandPart>
</feature>
<dbReference type="InterPro" id="IPR036396">
    <property type="entry name" value="Cyt_P450_sf"/>
</dbReference>